<evidence type="ECO:0000313" key="9">
    <source>
        <dbReference type="Proteomes" id="UP000184052"/>
    </source>
</evidence>
<evidence type="ECO:0000256" key="1">
    <source>
        <dbReference type="ARBA" id="ARBA00004442"/>
    </source>
</evidence>
<dbReference type="SUPFAM" id="SSF56954">
    <property type="entry name" value="Outer membrane efflux proteins (OEP)"/>
    <property type="match status" value="1"/>
</dbReference>
<keyword evidence="4" id="KW-0472">Membrane</keyword>
<dbReference type="GO" id="GO:1990281">
    <property type="term" value="C:efflux pump complex"/>
    <property type="evidence" value="ECO:0007669"/>
    <property type="project" value="TreeGrafter"/>
</dbReference>
<accession>A0A1M6F5B5</accession>
<dbReference type="OrthoDB" id="1806048at2"/>
<dbReference type="GO" id="GO:0015288">
    <property type="term" value="F:porin activity"/>
    <property type="evidence" value="ECO:0007669"/>
    <property type="project" value="TreeGrafter"/>
</dbReference>
<evidence type="ECO:0000256" key="2">
    <source>
        <dbReference type="ARBA" id="ARBA00022452"/>
    </source>
</evidence>
<keyword evidence="2" id="KW-1134">Transmembrane beta strand</keyword>
<organism evidence="8 9">
    <name type="scientific">Dethiosulfatibacter aminovorans DSM 17477</name>
    <dbReference type="NCBI Taxonomy" id="1121476"/>
    <lineage>
        <taxon>Bacteria</taxon>
        <taxon>Bacillati</taxon>
        <taxon>Bacillota</taxon>
        <taxon>Tissierellia</taxon>
        <taxon>Dethiosulfatibacter</taxon>
    </lineage>
</organism>
<evidence type="ECO:0000256" key="6">
    <source>
        <dbReference type="SAM" id="Coils"/>
    </source>
</evidence>
<gene>
    <name evidence="8" type="ORF">SAMN02745751_01358</name>
</gene>
<sequence length="584" mass="65058">MNMKKIASYVCIITILFSAVNSANAETATAEESYELAPYELPGFITGDKAVDGSEEIIDLPLDEEGSKLPVEMTVDQAVEYGLDNNPNIGKLDNAIDLALVAVSYAEGNIEDLEDAQEQLDEAESDLFDLGVALDQNQKDLDTAYYYLSLGKSPVKITYTDICKYVDKNMLSMLAYLGISGDDAVLVTGADILKTLEDMLVGVGYSEAEAEYAASEYYDDVHSIIEAQLDESQATLDEYNAAMDEAQETFDYNQDKFESVLDDVADKLDAKINYGSVVQLETDDAVDLMITMADVNLDVTRYAKGIYKNQIAMLIQKNYYDALYAGKMVDLKKVAMERGETQYNLVNLSYENGMKAKDDMLLAKMYYDGTKVEYRLAQATYNNAIYELKKNMNCDMDTEIVLVEPVVQETPVESLEEALKSGMKNRIEMQMALGQWMIYVLNEDILSSSQTYKNEEDSLDEAELLREGAELELEAVKKTVESEICQAYENLEATKYMLEVSSNLVEDAQEVLAIAELKYEQGLGAENSLLQKMNLESSTGTIVELIAAQENLADMEANAAKIKYNNIMAKVKYLNDAGILVYKE</sequence>
<dbReference type="InterPro" id="IPR051906">
    <property type="entry name" value="TolC-like"/>
</dbReference>
<dbReference type="PANTHER" id="PTHR30026:SF20">
    <property type="entry name" value="OUTER MEMBRANE PROTEIN TOLC"/>
    <property type="match status" value="1"/>
</dbReference>
<dbReference type="GO" id="GO:0009279">
    <property type="term" value="C:cell outer membrane"/>
    <property type="evidence" value="ECO:0007669"/>
    <property type="project" value="UniProtKB-SubCell"/>
</dbReference>
<feature type="coiled-coil region" evidence="6">
    <location>
        <begin position="103"/>
        <end position="133"/>
    </location>
</feature>
<keyword evidence="9" id="KW-1185">Reference proteome</keyword>
<dbReference type="AlphaFoldDB" id="A0A1M6F5B5"/>
<name>A0A1M6F5B5_9FIRM</name>
<dbReference type="PANTHER" id="PTHR30026">
    <property type="entry name" value="OUTER MEMBRANE PROTEIN TOLC"/>
    <property type="match status" value="1"/>
</dbReference>
<feature type="chain" id="PRO_5009917285" evidence="7">
    <location>
        <begin position="26"/>
        <end position="584"/>
    </location>
</feature>
<feature type="signal peptide" evidence="7">
    <location>
        <begin position="1"/>
        <end position="25"/>
    </location>
</feature>
<evidence type="ECO:0000256" key="4">
    <source>
        <dbReference type="ARBA" id="ARBA00023136"/>
    </source>
</evidence>
<dbReference type="Proteomes" id="UP000184052">
    <property type="component" value="Unassembled WGS sequence"/>
</dbReference>
<evidence type="ECO:0000256" key="5">
    <source>
        <dbReference type="ARBA" id="ARBA00023237"/>
    </source>
</evidence>
<protein>
    <submittedName>
        <fullName evidence="8">Outer membrane protein TolC</fullName>
    </submittedName>
</protein>
<dbReference type="GO" id="GO:0015562">
    <property type="term" value="F:efflux transmembrane transporter activity"/>
    <property type="evidence" value="ECO:0007669"/>
    <property type="project" value="InterPro"/>
</dbReference>
<dbReference type="EMBL" id="FQZL01000008">
    <property type="protein sequence ID" value="SHI92863.1"/>
    <property type="molecule type" value="Genomic_DNA"/>
</dbReference>
<reference evidence="8 9" key="1">
    <citation type="submission" date="2016-11" db="EMBL/GenBank/DDBJ databases">
        <authorList>
            <person name="Jaros S."/>
            <person name="Januszkiewicz K."/>
            <person name="Wedrychowicz H."/>
        </authorList>
    </citation>
    <scope>NUCLEOTIDE SEQUENCE [LARGE SCALE GENOMIC DNA]</scope>
    <source>
        <strain evidence="8 9">DSM 17477</strain>
    </source>
</reference>
<evidence type="ECO:0000313" key="8">
    <source>
        <dbReference type="EMBL" id="SHI92863.1"/>
    </source>
</evidence>
<proteinExistence type="predicted"/>
<dbReference type="STRING" id="1121476.SAMN02745751_01358"/>
<dbReference type="Gene3D" id="1.20.1600.10">
    <property type="entry name" value="Outer membrane efflux proteins (OEP)"/>
    <property type="match status" value="2"/>
</dbReference>
<feature type="coiled-coil region" evidence="6">
    <location>
        <begin position="452"/>
        <end position="479"/>
    </location>
</feature>
<keyword evidence="7" id="KW-0732">Signal</keyword>
<evidence type="ECO:0000256" key="3">
    <source>
        <dbReference type="ARBA" id="ARBA00022692"/>
    </source>
</evidence>
<keyword evidence="3" id="KW-0812">Transmembrane</keyword>
<comment type="subcellular location">
    <subcellularLocation>
        <location evidence="1">Cell outer membrane</location>
    </subcellularLocation>
</comment>
<evidence type="ECO:0000256" key="7">
    <source>
        <dbReference type="SAM" id="SignalP"/>
    </source>
</evidence>
<dbReference type="RefSeq" id="WP_073048829.1">
    <property type="nucleotide sequence ID" value="NZ_FQZL01000008.1"/>
</dbReference>
<keyword evidence="6" id="KW-0175">Coiled coil</keyword>
<keyword evidence="5" id="KW-0998">Cell outer membrane</keyword>